<dbReference type="eggNOG" id="ENOG502R2AD">
    <property type="taxonomic scope" value="Eukaryota"/>
</dbReference>
<reference evidence="3 4" key="1">
    <citation type="submission" date="2011-07" db="EMBL/GenBank/DDBJ databases">
        <authorList>
            <person name="Coyne R."/>
            <person name="Brami D."/>
            <person name="Johnson J."/>
            <person name="Hostetler J."/>
            <person name="Hannick L."/>
            <person name="Clark T."/>
            <person name="Cassidy-Hanley D."/>
            <person name="Inman J."/>
        </authorList>
    </citation>
    <scope>NUCLEOTIDE SEQUENCE [LARGE SCALE GENOMIC DNA]</scope>
    <source>
        <strain evidence="3 4">G5</strain>
    </source>
</reference>
<organism evidence="3 4">
    <name type="scientific">Ichthyophthirius multifiliis</name>
    <name type="common">White spot disease agent</name>
    <name type="synonym">Ich</name>
    <dbReference type="NCBI Taxonomy" id="5932"/>
    <lineage>
        <taxon>Eukaryota</taxon>
        <taxon>Sar</taxon>
        <taxon>Alveolata</taxon>
        <taxon>Ciliophora</taxon>
        <taxon>Intramacronucleata</taxon>
        <taxon>Oligohymenophorea</taxon>
        <taxon>Hymenostomatida</taxon>
        <taxon>Ophryoglenina</taxon>
        <taxon>Ichthyophthirius</taxon>
    </lineage>
</organism>
<dbReference type="RefSeq" id="XP_004032050.1">
    <property type="nucleotide sequence ID" value="XM_004032002.1"/>
</dbReference>
<evidence type="ECO:0000256" key="1">
    <source>
        <dbReference type="SAM" id="Coils"/>
    </source>
</evidence>
<dbReference type="EMBL" id="GL983990">
    <property type="protein sequence ID" value="EGR30463.1"/>
    <property type="molecule type" value="Genomic_DNA"/>
</dbReference>
<gene>
    <name evidence="3" type="ORF">IMG5_131470</name>
</gene>
<dbReference type="OrthoDB" id="297041at2759"/>
<feature type="compositionally biased region" description="Polar residues" evidence="2">
    <location>
        <begin position="396"/>
        <end position="409"/>
    </location>
</feature>
<evidence type="ECO:0000313" key="4">
    <source>
        <dbReference type="Proteomes" id="UP000008983"/>
    </source>
</evidence>
<dbReference type="InParanoid" id="G0QWE6"/>
<feature type="coiled-coil region" evidence="1">
    <location>
        <begin position="229"/>
        <end position="256"/>
    </location>
</feature>
<keyword evidence="3" id="KW-0378">Hydrolase</keyword>
<name>G0QWE6_ICHMU</name>
<keyword evidence="4" id="KW-1185">Reference proteome</keyword>
<protein>
    <submittedName>
        <fullName evidence="3">Scp-like extracellular protein, putative</fullName>
        <ecNumber evidence="3">3.4.24.69</ecNumber>
    </submittedName>
</protein>
<evidence type="ECO:0000313" key="3">
    <source>
        <dbReference type="EMBL" id="EGR30463.1"/>
    </source>
</evidence>
<evidence type="ECO:0000256" key="2">
    <source>
        <dbReference type="SAM" id="MobiDB-lite"/>
    </source>
</evidence>
<feature type="coiled-coil region" evidence="1">
    <location>
        <begin position="55"/>
        <end position="112"/>
    </location>
</feature>
<keyword evidence="1" id="KW-0175">Coiled coil</keyword>
<feature type="region of interest" description="Disordered" evidence="2">
    <location>
        <begin position="396"/>
        <end position="419"/>
    </location>
</feature>
<dbReference type="AlphaFoldDB" id="G0QWE6"/>
<proteinExistence type="predicted"/>
<dbReference type="GeneID" id="14906572"/>
<feature type="coiled-coil region" evidence="1">
    <location>
        <begin position="300"/>
        <end position="327"/>
    </location>
</feature>
<feature type="coiled-coil region" evidence="1">
    <location>
        <begin position="159"/>
        <end position="186"/>
    </location>
</feature>
<accession>G0QWE6</accession>
<dbReference type="EC" id="3.4.24.69" evidence="3"/>
<sequence>MGKSAKPENSGDNLQNQTNKIYNKLTGLGYAVAYNYNVSQDILPKISALQTEIGKKALKDDVKEKNQKIKEKLVKDFDEMKKYFEKKIVNLEAKLNDKINTFEDRTQNIEKKTLWKIQDCEEMLKKRITEEYVDDSCIALEEKLKRDVFSLIQNDSDKIERIEVQLNSKMKQIEDLQCEKQKSIKKQLKDLEDLVNQSYLKGQIFEDFKKFNSTNLTELSKRLYEVEKKNDLAGQLERQNIRIKSLEDKISDFEKDIIQKLHDIQIQYNNQSKSYKINDNQQSQNSNIDPHKICQIDSDLQRTMEEVRKQKQQTDELKNSLQNQSQNENCSIITTKKLHSINNLNCLSCGIPKHNIQQGRTTGTFRADLGQNTHELLITKSNNQFKTQNYMDQTKIQRPQTAQETQNGKNFLRPESAKK</sequence>
<dbReference type="GO" id="GO:0004222">
    <property type="term" value="F:metalloendopeptidase activity"/>
    <property type="evidence" value="ECO:0007669"/>
    <property type="project" value="UniProtKB-EC"/>
</dbReference>
<dbReference type="Proteomes" id="UP000008983">
    <property type="component" value="Unassembled WGS sequence"/>
</dbReference>